<comment type="subunit">
    <text evidence="3">Monomer.</text>
</comment>
<dbReference type="SUPFAM" id="SSF49695">
    <property type="entry name" value="gamma-Crystallin-like"/>
    <property type="match status" value="1"/>
</dbReference>
<evidence type="ECO:0000256" key="1">
    <source>
        <dbReference type="ARBA" id="ARBA00003689"/>
    </source>
</evidence>
<accession>A0AAV7TIF6</accession>
<keyword evidence="4" id="KW-0273">Eye lens protein</keyword>
<evidence type="ECO:0000313" key="7">
    <source>
        <dbReference type="EMBL" id="KAJ1176040.1"/>
    </source>
</evidence>
<name>A0AAV7TIF6_PLEWA</name>
<dbReference type="FunFam" id="2.60.20.10:FF:000003">
    <property type="entry name" value="Crystallin gamma S"/>
    <property type="match status" value="1"/>
</dbReference>
<dbReference type="PRINTS" id="PR01367">
    <property type="entry name" value="BGCRYSTALLIN"/>
</dbReference>
<dbReference type="EMBL" id="JANPWB010000006">
    <property type="protein sequence ID" value="KAJ1176040.1"/>
    <property type="molecule type" value="Genomic_DNA"/>
</dbReference>
<evidence type="ECO:0000256" key="5">
    <source>
        <dbReference type="ARBA" id="ARBA00022737"/>
    </source>
</evidence>
<dbReference type="SMART" id="SM00247">
    <property type="entry name" value="XTALbg"/>
    <property type="match status" value="2"/>
</dbReference>
<evidence type="ECO:0000259" key="6">
    <source>
        <dbReference type="PROSITE" id="PS50915"/>
    </source>
</evidence>
<sequence length="175" mass="21203">MVGKITFYEERNFMGRSYECSEDSPELYTHFLRCNSIRVGSGNWMLYERPGFLGYQYFLRKGEYPSYQHWMGFNDYIRSCRMIPAYQGSYKLNLYENFDFLGRSIELQEDCPSLYERFQPRGVRSCGQVEGFWIFYEHPHYRGRQYLLWPGQYRRYSDWGAQDGRVSSIRRVTDF</sequence>
<dbReference type="PANTHER" id="PTHR11818">
    <property type="entry name" value="BETA/GAMMA CRYSTALLIN"/>
    <property type="match status" value="1"/>
</dbReference>
<keyword evidence="8" id="KW-1185">Reference proteome</keyword>
<dbReference type="GO" id="GO:0005212">
    <property type="term" value="F:structural constituent of eye lens"/>
    <property type="evidence" value="ECO:0007669"/>
    <property type="project" value="UniProtKB-KW"/>
</dbReference>
<dbReference type="Proteomes" id="UP001066276">
    <property type="component" value="Chromosome 3_2"/>
</dbReference>
<dbReference type="InterPro" id="IPR011024">
    <property type="entry name" value="G_crystallin-like"/>
</dbReference>
<evidence type="ECO:0000313" key="8">
    <source>
        <dbReference type="Proteomes" id="UP001066276"/>
    </source>
</evidence>
<dbReference type="PROSITE" id="PS50915">
    <property type="entry name" value="CRYSTALLIN_BETA_GAMMA"/>
    <property type="match status" value="3"/>
</dbReference>
<dbReference type="GO" id="GO:0007601">
    <property type="term" value="P:visual perception"/>
    <property type="evidence" value="ECO:0007669"/>
    <property type="project" value="TreeGrafter"/>
</dbReference>
<dbReference type="PANTHER" id="PTHR11818:SF119">
    <property type="entry name" value="GAMMA-CRYSTALLIN D"/>
    <property type="match status" value="1"/>
</dbReference>
<dbReference type="InterPro" id="IPR050252">
    <property type="entry name" value="Beta/Gamma-Crystallin"/>
</dbReference>
<feature type="domain" description="Beta/gamma crystallin 'Greek key'" evidence="6">
    <location>
        <begin position="42"/>
        <end position="84"/>
    </location>
</feature>
<gene>
    <name evidence="7" type="ORF">NDU88_001324</name>
</gene>
<dbReference type="Gene3D" id="2.60.20.10">
    <property type="entry name" value="Crystallins"/>
    <property type="match status" value="2"/>
</dbReference>
<reference evidence="7" key="1">
    <citation type="journal article" date="2022" name="bioRxiv">
        <title>Sequencing and chromosome-scale assembly of the giantPleurodeles waltlgenome.</title>
        <authorList>
            <person name="Brown T."/>
            <person name="Elewa A."/>
            <person name="Iarovenko S."/>
            <person name="Subramanian E."/>
            <person name="Araus A.J."/>
            <person name="Petzold A."/>
            <person name="Susuki M."/>
            <person name="Suzuki K.-i.T."/>
            <person name="Hayashi T."/>
            <person name="Toyoda A."/>
            <person name="Oliveira C."/>
            <person name="Osipova E."/>
            <person name="Leigh N.D."/>
            <person name="Simon A."/>
            <person name="Yun M.H."/>
        </authorList>
    </citation>
    <scope>NUCLEOTIDE SEQUENCE</scope>
    <source>
        <strain evidence="7">20211129_DDA</strain>
        <tissue evidence="7">Liver</tissue>
    </source>
</reference>
<dbReference type="InterPro" id="IPR001064">
    <property type="entry name" value="Beta/gamma_crystallin"/>
</dbReference>
<feature type="domain" description="Beta/gamma crystallin 'Greek key'" evidence="6">
    <location>
        <begin position="131"/>
        <end position="173"/>
    </location>
</feature>
<organism evidence="7 8">
    <name type="scientific">Pleurodeles waltl</name>
    <name type="common">Iberian ribbed newt</name>
    <dbReference type="NCBI Taxonomy" id="8319"/>
    <lineage>
        <taxon>Eukaryota</taxon>
        <taxon>Metazoa</taxon>
        <taxon>Chordata</taxon>
        <taxon>Craniata</taxon>
        <taxon>Vertebrata</taxon>
        <taxon>Euteleostomi</taxon>
        <taxon>Amphibia</taxon>
        <taxon>Batrachia</taxon>
        <taxon>Caudata</taxon>
        <taxon>Salamandroidea</taxon>
        <taxon>Salamandridae</taxon>
        <taxon>Pleurodelinae</taxon>
        <taxon>Pleurodeles</taxon>
    </lineage>
</organism>
<dbReference type="GO" id="GO:0002088">
    <property type="term" value="P:lens development in camera-type eye"/>
    <property type="evidence" value="ECO:0007669"/>
    <property type="project" value="TreeGrafter"/>
</dbReference>
<feature type="domain" description="Beta/gamma crystallin 'Greek key'" evidence="6">
    <location>
        <begin position="3"/>
        <end position="41"/>
    </location>
</feature>
<evidence type="ECO:0000256" key="3">
    <source>
        <dbReference type="ARBA" id="ARBA00011245"/>
    </source>
</evidence>
<evidence type="ECO:0000256" key="2">
    <source>
        <dbReference type="ARBA" id="ARBA00009646"/>
    </source>
</evidence>
<evidence type="ECO:0000256" key="4">
    <source>
        <dbReference type="ARBA" id="ARBA00022613"/>
    </source>
</evidence>
<keyword evidence="5" id="KW-0677">Repeat</keyword>
<protein>
    <recommendedName>
        <fullName evidence="6">Beta/gamma crystallin 'Greek key' domain-containing protein</fullName>
    </recommendedName>
</protein>
<dbReference type="FunFam" id="2.60.20.10:FF:000001">
    <property type="entry name" value="Crystallin gamma S"/>
    <property type="match status" value="1"/>
</dbReference>
<comment type="caution">
    <text evidence="7">The sequence shown here is derived from an EMBL/GenBank/DDBJ whole genome shotgun (WGS) entry which is preliminary data.</text>
</comment>
<dbReference type="Pfam" id="PF00030">
    <property type="entry name" value="Crystall"/>
    <property type="match status" value="2"/>
</dbReference>
<proteinExistence type="inferred from homology"/>
<comment type="similarity">
    <text evidence="2">Belongs to the beta/gamma-crystallin family.</text>
</comment>
<dbReference type="AlphaFoldDB" id="A0AAV7TIF6"/>
<comment type="function">
    <text evidence="1">Crystallins are the dominant structural components of the vertebrate eye lens.</text>
</comment>